<reference evidence="1 2" key="1">
    <citation type="journal article" date="2010" name="Cell">
        <title>The genome of Naegleria gruberi illuminates early eukaryotic versatility.</title>
        <authorList>
            <person name="Fritz-Laylin L.K."/>
            <person name="Prochnik S.E."/>
            <person name="Ginger M.L."/>
            <person name="Dacks J.B."/>
            <person name="Carpenter M.L."/>
            <person name="Field M.C."/>
            <person name="Kuo A."/>
            <person name="Paredez A."/>
            <person name="Chapman J."/>
            <person name="Pham J."/>
            <person name="Shu S."/>
            <person name="Neupane R."/>
            <person name="Cipriano M."/>
            <person name="Mancuso J."/>
            <person name="Tu H."/>
            <person name="Salamov A."/>
            <person name="Lindquist E."/>
            <person name="Shapiro H."/>
            <person name="Lucas S."/>
            <person name="Grigoriev I.V."/>
            <person name="Cande W.Z."/>
            <person name="Fulton C."/>
            <person name="Rokhsar D.S."/>
            <person name="Dawson S.C."/>
        </authorList>
    </citation>
    <scope>NUCLEOTIDE SEQUENCE [LARGE SCALE GENOMIC DNA]</scope>
    <source>
        <strain evidence="1 2">NEG-M</strain>
    </source>
</reference>
<dbReference type="GeneID" id="8855840"/>
<evidence type="ECO:0000313" key="1">
    <source>
        <dbReference type="EMBL" id="EFC40180.1"/>
    </source>
</evidence>
<dbReference type="RefSeq" id="XP_002672924.1">
    <property type="nucleotide sequence ID" value="XM_002672878.1"/>
</dbReference>
<proteinExistence type="predicted"/>
<dbReference type="KEGG" id="ngr:NAEGRDRAFT_72065"/>
<dbReference type="EMBL" id="GG738894">
    <property type="protein sequence ID" value="EFC40180.1"/>
    <property type="molecule type" value="Genomic_DNA"/>
</dbReference>
<keyword evidence="2" id="KW-1185">Reference proteome</keyword>
<dbReference type="AlphaFoldDB" id="D2VSU6"/>
<dbReference type="InParanoid" id="D2VSU6"/>
<accession>D2VSU6</accession>
<protein>
    <submittedName>
        <fullName evidence="1">Predicted protein</fullName>
    </submittedName>
</protein>
<sequence>MAYNRALQRTAQTIRQSFVHGSQSEWNALLSMRCQALSTALAESTVKKYSSTYSEFSYFCLLHNLDKSDFRAPELFACYLAVHKKLYRLNNLKPTLDFYSNLEGWSVNYSNQFSRIKQGLNKFYSRADIVKRKRSGISALNVKQFIDRISIKDSYLHMLSCAILSVGIRLLARPGQLANLSWSCVKLDTPFIGWVTFDLSGHKTDQYLTDEDG</sequence>
<evidence type="ECO:0000313" key="2">
    <source>
        <dbReference type="Proteomes" id="UP000006671"/>
    </source>
</evidence>
<name>D2VSU6_NAEGR</name>
<gene>
    <name evidence="1" type="ORF">NAEGRDRAFT_72065</name>
</gene>
<organism evidence="2">
    <name type="scientific">Naegleria gruberi</name>
    <name type="common">Amoeba</name>
    <dbReference type="NCBI Taxonomy" id="5762"/>
    <lineage>
        <taxon>Eukaryota</taxon>
        <taxon>Discoba</taxon>
        <taxon>Heterolobosea</taxon>
        <taxon>Tetramitia</taxon>
        <taxon>Eutetramitia</taxon>
        <taxon>Vahlkampfiidae</taxon>
        <taxon>Naegleria</taxon>
    </lineage>
</organism>
<dbReference type="Proteomes" id="UP000006671">
    <property type="component" value="Unassembled WGS sequence"/>
</dbReference>
<dbReference type="VEuPathDB" id="AmoebaDB:NAEGRDRAFT_72065"/>